<dbReference type="RefSeq" id="WP_020000162.1">
    <property type="nucleotide sequence ID" value="NZ_CP192219.1"/>
</dbReference>
<keyword evidence="1" id="KW-1133">Transmembrane helix</keyword>
<keyword evidence="1" id="KW-0812">Transmembrane</keyword>
<evidence type="ECO:0000313" key="3">
    <source>
        <dbReference type="Proteomes" id="UP000184001"/>
    </source>
</evidence>
<sequence length="442" mass="50479">MLFYMIFFVFQCVLFFLYLKLVKGTSCYFYKLFFSFFSLLLTLPFFLIYADCQGLINLTSIVSISLFQGSPLLSRGTGVRPVLVLLLFQLCFLIGGHCARRFFVSRKREVRQVDIDKYFVFALMLGTVALSYMLARAYFVSDFPLIKFLTTNESIHLRNLAFDYGHKTIEVPYIFRPSITSLFYRILLPLSGMMFFILGKKNYRPQLTFFLSAVFFCFSLFFLLGTMKRTPILFFLTWCFVALLLTNPSQIKRKFFVYAGVIVVFLCLSTAAYGISLDLLLKNLFRRIFIVEGLKEFLCLEHYGTTFSYLSFDIPMRYLHKILGEDVLTFSQVWKIQLGGVRGWSSIGVMAEFFASFGFAVASIAYVCWGCFLMKLDMVNAGCRSNLFYAPFLSCLMTIIAFSSTKGTLPQLFTGGGGLLLILLICLVIMSKPSTAVFSSES</sequence>
<feature type="transmembrane region" description="Helical" evidence="1">
    <location>
        <begin position="411"/>
        <end position="430"/>
    </location>
</feature>
<protein>
    <recommendedName>
        <fullName evidence="4">Oligosaccharide repeat unit polymerase</fullName>
    </recommendedName>
</protein>
<comment type="caution">
    <text evidence="2">The sequence shown here is derived from an EMBL/GenBank/DDBJ whole genome shotgun (WGS) entry which is preliminary data.</text>
</comment>
<feature type="transmembrane region" description="Helical" evidence="1">
    <location>
        <begin position="6"/>
        <end position="22"/>
    </location>
</feature>
<evidence type="ECO:0008006" key="4">
    <source>
        <dbReference type="Google" id="ProtNLM"/>
    </source>
</evidence>
<feature type="transmembrane region" description="Helical" evidence="1">
    <location>
        <begin position="78"/>
        <end position="98"/>
    </location>
</feature>
<evidence type="ECO:0000313" key="2">
    <source>
        <dbReference type="EMBL" id="SHJ29226.1"/>
    </source>
</evidence>
<accession>A0A8G2CAC4</accession>
<dbReference type="Proteomes" id="UP000184001">
    <property type="component" value="Unassembled WGS sequence"/>
</dbReference>
<feature type="transmembrane region" description="Helical" evidence="1">
    <location>
        <begin position="118"/>
        <end position="139"/>
    </location>
</feature>
<dbReference type="EMBL" id="FQZR01000004">
    <property type="protein sequence ID" value="SHJ29226.1"/>
    <property type="molecule type" value="Genomic_DNA"/>
</dbReference>
<keyword evidence="1" id="KW-0472">Membrane</keyword>
<proteinExistence type="predicted"/>
<gene>
    <name evidence="2" type="ORF">SAMN05660830_02098</name>
</gene>
<reference evidence="2 3" key="1">
    <citation type="submission" date="2016-11" db="EMBL/GenBank/DDBJ databases">
        <authorList>
            <person name="Varghese N."/>
            <person name="Submissions S."/>
        </authorList>
    </citation>
    <scope>NUCLEOTIDE SEQUENCE [LARGE SCALE GENOMIC DNA]</scope>
    <source>
        <strain evidence="2 3">DSM 17919</strain>
    </source>
</reference>
<feature type="transmembrane region" description="Helical" evidence="1">
    <location>
        <begin position="206"/>
        <end position="224"/>
    </location>
</feature>
<feature type="transmembrane region" description="Helical" evidence="1">
    <location>
        <begin position="230"/>
        <end position="248"/>
    </location>
</feature>
<feature type="transmembrane region" description="Helical" evidence="1">
    <location>
        <begin position="255"/>
        <end position="275"/>
    </location>
</feature>
<name>A0A8G2CAC4_9BACT</name>
<feature type="transmembrane region" description="Helical" evidence="1">
    <location>
        <begin position="353"/>
        <end position="374"/>
    </location>
</feature>
<feature type="transmembrane region" description="Helical" evidence="1">
    <location>
        <begin position="29"/>
        <end position="50"/>
    </location>
</feature>
<evidence type="ECO:0000256" key="1">
    <source>
        <dbReference type="SAM" id="Phobius"/>
    </source>
</evidence>
<feature type="transmembrane region" description="Helical" evidence="1">
    <location>
        <begin position="386"/>
        <end position="405"/>
    </location>
</feature>
<dbReference type="AlphaFoldDB" id="A0A8G2CAC4"/>
<organism evidence="2 3">
    <name type="scientific">Halodesulfovibrio aestuarii</name>
    <dbReference type="NCBI Taxonomy" id="126333"/>
    <lineage>
        <taxon>Bacteria</taxon>
        <taxon>Pseudomonadati</taxon>
        <taxon>Thermodesulfobacteriota</taxon>
        <taxon>Desulfovibrionia</taxon>
        <taxon>Desulfovibrionales</taxon>
        <taxon>Desulfovibrionaceae</taxon>
        <taxon>Halodesulfovibrio</taxon>
    </lineage>
</organism>
<feature type="transmembrane region" description="Helical" evidence="1">
    <location>
        <begin position="182"/>
        <end position="199"/>
    </location>
</feature>